<dbReference type="PANTHER" id="PTHR33337">
    <property type="entry name" value="GFA DOMAIN-CONTAINING PROTEIN"/>
    <property type="match status" value="1"/>
</dbReference>
<sequence length="155" mass="17167">MSTTETCFCGAVQLAFSIEGDDLVNSFVCNCLDCRKLTASMFASNFTIRDASLKYVRGQDKIKTFAMTKTIATGNTMTNYFCSVCGSLMYRISSGWPGVAIMRIGQVDDLTLHETTLKPQVETFTKSRVAWCKGAEGAEEYFGNYYAGETERSKL</sequence>
<keyword evidence="7" id="KW-1185">Reference proteome</keyword>
<comment type="caution">
    <text evidence="6">The sequence shown here is derived from an EMBL/GenBank/DDBJ whole genome shotgun (WGS) entry which is preliminary data.</text>
</comment>
<evidence type="ECO:0000313" key="6">
    <source>
        <dbReference type="EMBL" id="KAK0510811.1"/>
    </source>
</evidence>
<dbReference type="PANTHER" id="PTHR33337:SF8">
    <property type="entry name" value="CENP-V_GFA DOMAIN-CONTAINING PROTEIN"/>
    <property type="match status" value="1"/>
</dbReference>
<dbReference type="InterPro" id="IPR011057">
    <property type="entry name" value="Mss4-like_sf"/>
</dbReference>
<evidence type="ECO:0000256" key="1">
    <source>
        <dbReference type="ARBA" id="ARBA00005495"/>
    </source>
</evidence>
<dbReference type="EMBL" id="JAFEKC020000014">
    <property type="protein sequence ID" value="KAK0510811.1"/>
    <property type="molecule type" value="Genomic_DNA"/>
</dbReference>
<evidence type="ECO:0000313" key="7">
    <source>
        <dbReference type="Proteomes" id="UP001166286"/>
    </source>
</evidence>
<proteinExistence type="inferred from homology"/>
<evidence type="ECO:0000256" key="2">
    <source>
        <dbReference type="ARBA" id="ARBA00022723"/>
    </source>
</evidence>
<dbReference type="SUPFAM" id="SSF51316">
    <property type="entry name" value="Mss4-like"/>
    <property type="match status" value="1"/>
</dbReference>
<organism evidence="6 7">
    <name type="scientific">Cladonia borealis</name>
    <dbReference type="NCBI Taxonomy" id="184061"/>
    <lineage>
        <taxon>Eukaryota</taxon>
        <taxon>Fungi</taxon>
        <taxon>Dikarya</taxon>
        <taxon>Ascomycota</taxon>
        <taxon>Pezizomycotina</taxon>
        <taxon>Lecanoromycetes</taxon>
        <taxon>OSLEUM clade</taxon>
        <taxon>Lecanoromycetidae</taxon>
        <taxon>Lecanorales</taxon>
        <taxon>Lecanorineae</taxon>
        <taxon>Cladoniaceae</taxon>
        <taxon>Cladonia</taxon>
    </lineage>
</organism>
<dbReference type="GO" id="GO:0016846">
    <property type="term" value="F:carbon-sulfur lyase activity"/>
    <property type="evidence" value="ECO:0007669"/>
    <property type="project" value="InterPro"/>
</dbReference>
<name>A0AA39QYJ6_9LECA</name>
<evidence type="ECO:0000256" key="4">
    <source>
        <dbReference type="ARBA" id="ARBA00023239"/>
    </source>
</evidence>
<dbReference type="InterPro" id="IPR006913">
    <property type="entry name" value="CENP-V/GFA"/>
</dbReference>
<keyword evidence="2" id="KW-0479">Metal-binding</keyword>
<comment type="similarity">
    <text evidence="1">Belongs to the Gfa family.</text>
</comment>
<keyword evidence="3" id="KW-0862">Zinc</keyword>
<dbReference type="Proteomes" id="UP001166286">
    <property type="component" value="Unassembled WGS sequence"/>
</dbReference>
<feature type="domain" description="CENP-V/GFA" evidence="5">
    <location>
        <begin position="3"/>
        <end position="121"/>
    </location>
</feature>
<evidence type="ECO:0000256" key="3">
    <source>
        <dbReference type="ARBA" id="ARBA00022833"/>
    </source>
</evidence>
<gene>
    <name evidence="6" type="ORF">JMJ35_006363</name>
</gene>
<dbReference type="GO" id="GO:0046872">
    <property type="term" value="F:metal ion binding"/>
    <property type="evidence" value="ECO:0007669"/>
    <property type="project" value="UniProtKB-KW"/>
</dbReference>
<reference evidence="6" key="1">
    <citation type="submission" date="2023-03" db="EMBL/GenBank/DDBJ databases">
        <title>Complete genome of Cladonia borealis.</title>
        <authorList>
            <person name="Park H."/>
        </authorList>
    </citation>
    <scope>NUCLEOTIDE SEQUENCE</scope>
    <source>
        <strain evidence="6">ANT050790</strain>
    </source>
</reference>
<accession>A0AA39QYJ6</accession>
<dbReference type="Pfam" id="PF04828">
    <property type="entry name" value="GFA"/>
    <property type="match status" value="1"/>
</dbReference>
<protein>
    <recommendedName>
        <fullName evidence="5">CENP-V/GFA domain-containing protein</fullName>
    </recommendedName>
</protein>
<keyword evidence="4" id="KW-0456">Lyase</keyword>
<dbReference type="AlphaFoldDB" id="A0AA39QYJ6"/>
<evidence type="ECO:0000259" key="5">
    <source>
        <dbReference type="PROSITE" id="PS51891"/>
    </source>
</evidence>
<dbReference type="Gene3D" id="3.90.1590.10">
    <property type="entry name" value="glutathione-dependent formaldehyde- activating enzyme (gfa)"/>
    <property type="match status" value="1"/>
</dbReference>
<dbReference type="PROSITE" id="PS51891">
    <property type="entry name" value="CENP_V_GFA"/>
    <property type="match status" value="1"/>
</dbReference>